<feature type="region of interest" description="Disordered" evidence="3">
    <location>
        <begin position="2148"/>
        <end position="2200"/>
    </location>
</feature>
<comment type="caution">
    <text evidence="2">Lacks conserved residue(s) required for the propagation of feature annotation.</text>
</comment>
<dbReference type="SUPFAM" id="SSF82895">
    <property type="entry name" value="TSP-1 type 1 repeat"/>
    <property type="match status" value="1"/>
</dbReference>
<evidence type="ECO:0000256" key="2">
    <source>
        <dbReference type="PROSITE-ProRule" id="PRU00302"/>
    </source>
</evidence>
<evidence type="ECO:0000259" key="4">
    <source>
        <dbReference type="PROSITE" id="PS50923"/>
    </source>
</evidence>
<dbReference type="Gene3D" id="2.20.100.10">
    <property type="entry name" value="Thrombospondin type-1 (TSP1) repeat"/>
    <property type="match status" value="1"/>
</dbReference>
<proteinExistence type="predicted"/>
<dbReference type="EMBL" id="HE774613">
    <property type="protein sequence ID" value="CCG47856.1"/>
    <property type="molecule type" value="Genomic_DNA"/>
</dbReference>
<gene>
    <name evidence="5" type="primary">oik23</name>
</gene>
<dbReference type="SMART" id="SM00209">
    <property type="entry name" value="TSP1"/>
    <property type="match status" value="2"/>
</dbReference>
<feature type="disulfide bond" evidence="2">
    <location>
        <begin position="1938"/>
        <end position="1981"/>
    </location>
</feature>
<evidence type="ECO:0000256" key="1">
    <source>
        <dbReference type="ARBA" id="ARBA00023157"/>
    </source>
</evidence>
<feature type="compositionally biased region" description="Low complexity" evidence="3">
    <location>
        <begin position="2163"/>
        <end position="2187"/>
    </location>
</feature>
<dbReference type="InterPro" id="IPR000436">
    <property type="entry name" value="Sushi_SCR_CCP_dom"/>
</dbReference>
<keyword evidence="2" id="KW-0768">Sushi</keyword>
<protein>
    <submittedName>
        <fullName evidence="5">Oikosin 23</fullName>
    </submittedName>
</protein>
<accession>W8W0U4</accession>
<reference evidence="5" key="1">
    <citation type="submission" date="2012-03" db="EMBL/GenBank/DDBJ databases">
        <title>The evolving proteome of a complex extracellular matrix, the Oikopleura house.</title>
        <authorList>
            <person name="Hosp J."/>
            <person name="Sagane Y."/>
            <person name="Danks G."/>
            <person name="Thompson E.M."/>
        </authorList>
    </citation>
    <scope>NUCLEOTIDE SEQUENCE</scope>
</reference>
<feature type="compositionally biased region" description="Acidic residues" evidence="3">
    <location>
        <begin position="2188"/>
        <end position="2200"/>
    </location>
</feature>
<dbReference type="PROSITE" id="PS50092">
    <property type="entry name" value="TSP1"/>
    <property type="match status" value="2"/>
</dbReference>
<dbReference type="InterPro" id="IPR036383">
    <property type="entry name" value="TSP1_rpt_sf"/>
</dbReference>
<evidence type="ECO:0000313" key="5">
    <source>
        <dbReference type="EMBL" id="CCG47856.1"/>
    </source>
</evidence>
<keyword evidence="1 2" id="KW-1015">Disulfide bond</keyword>
<dbReference type="PROSITE" id="PS50923">
    <property type="entry name" value="SUSHI"/>
    <property type="match status" value="1"/>
</dbReference>
<organism evidence="5">
    <name type="scientific">Oikopleura dioica</name>
    <name type="common">Tunicate</name>
    <dbReference type="NCBI Taxonomy" id="34765"/>
    <lineage>
        <taxon>Eukaryota</taxon>
        <taxon>Metazoa</taxon>
        <taxon>Chordata</taxon>
        <taxon>Tunicata</taxon>
        <taxon>Appendicularia</taxon>
        <taxon>Copelata</taxon>
        <taxon>Oikopleuridae</taxon>
        <taxon>Oikopleura</taxon>
    </lineage>
</organism>
<sequence length="2296" mass="244260">MSRLIELKKAGCAQASRRSQRVARAVHAIPGNFTAWECGNCTASCGYDGQRTCVRECVDLEHGSGEGELNAWIDDPYADEYNKQVGDEYDIVCEDDEWGQDLDKTDNCPDNDPCPAWGEWTDSGCPIELKKAGCAQASRRSQRVARAVHAIPGNFTAWECGNCTASCGYDGQRTCVRECVDLEHGSGEGELNAWIDDPYADEYNKQVGDEYDIVCEDDEWGQDLDKTDNCPDNDPCPAWGEWTDSGCPVTCGVNATKIQTRECFVGDLVVDDSLCPPGDATQEVNCGLAKCPSWGEWSGWSTCTAECGGGETTRTRDCTNARKHRTYYQELMLIMSGRADLVCDGFGEETNVCNTDSCVYTCGNITDTAVYPWYDAISANADVLCKKTDACTVTCADGKTTAYTDASNATTAWDGDIDCNEALVPPAFELNPAEVINYQCMDLPCDNGAGEQIINFPDHDAATANIVCDAGACAIECIDETFHPQPTASIDCSNYAENEAFLLSKKAKCTESSCGLVTDADAWSAIAAAGIEASCDALSCNLTCSDATMIAVEGGADKTDDVSCSGSWVFGSWEGAAVTCQVLACDALFDPTAIVTNNGATLNCGAGQCAVECPAYLHPSVAAITCDNKDSISEVSCQELSCGDLDDFESTFADGSYNCDSAADFCTAECTDASLVSYPADGVSCDAGSLSPAGAMTCEVTGCGNPDDFNYGASWSDVSVNCTNANTCALTCVGDASKAFPYPVDEVTCTNRVLSPVSGDIYCAETPCGLLADFYDVNAAGLTTSCTADSCDLTCAAGEMSSYTVLACDSANAAYQHAHDSQNNAVECVPEYDTACGQIEASFTMVRNDFTITCSGVESMYQTSASSCDLACANSNNVLVGASSVTCENSAYVAAGSEIRCDDTTCGDVSSKWTVAPGVSYDCVADVCTFTCVDTALVPTFETATCAGGVFGDVTIYPDSVAPITPTTISCAAPIDHTVCGDPSAFFQNVPSNATFSCVEDSQECNIICDTVHYGNEVQADPLKIVCNPTTAAFVEAADLEMECSLYDVTCGNLEDFFGLGAGVVSTCTKFGEARQNLDICTMTCSDASLFAYPYDVIRCDIDTEQFVEVTGVNVTCEETKCGDPHNFDYGAGFKDIDVSCDIQPDATKCALSCAFDANPGFVIDTAKNPFAEVICDDGTLKPDSGSVEIVCAETPCGQLAIEFVGFSVDASCNATYCDFSCADPAQMPSYFNAECDGTSYTHVFGSDTNALTCIPKQDSPCGNVADSFTYDSAAIDLGCADFVSVYQTTDHICLPSCVDTNKVLVTDEELTCSAGAFTNTLTDILCKDTMCGDLSDKWTVEAGVVATCTESGCEFSCDNAGEQPFVSSITCDVATRTFEDVILWPNSASPVTNPVIKCEVRDDTPCGNAADFTNLLNDTVVDCDWDSATCQVICDQVLYENHQPNIELITCDVSTGQFDYPFDTEFNCNLYDVTCGDLEDSFTFDDDVSYTCEYFKNARNVDLDVCTLTCANPDEKPYPIDKIECIQSTKQFLTQVGQHIECIPPPETDCGYVSDNYNLEDSAGSAICDETTGICYFECADPTHYNPIPRVECLSNGNYYPNVGQTIGCYAGYDTACGNIETTGNSNKVCGNNTCEYTCDDASDFLHGVTTAACTVVEGVVNVDYTANLHISETSTMESTCGETMCGDVSSIAGQFSEEVEIDLSLLAADGYGKIKLGCNSTDTVISGLKGHTAIACLATSGNFDLVDSEATVGCSATTCGDPSDVLAIGEGVIHECADTDICYFSCEAEEGASVAPTMEELICQTLTGEFLNGYQNSVKCLSGCDDFGPETGYIVSDPLLEVECPEYNPGENDQYCHLICRLRNEDGSFVAPRVKETGQELRKVQCYKPGAMEGFWRAVYASPYGVPIYKKIEGEGVRTIVCEAGEAPTQPPVKSCPPVRERFNIDEKNMEVRCTETNCGFKCADGYKLNKGAPTNVICLAAIDEGWSPNYPGQIRCEKEGSTSAPPTEDCGNPNVKLGDNVVEDCSGSECTYSCSNGGEPSASKLECEGGKWSIDKQIKKKGIICSAGGDDGDKEGCGEFTRLESGVLAQCSSKSCSFTCADESVEPSKDVVKCKCKKGKCNWDMSKKEADISCGADEKSVVSSEQKPGKAGKKAGKGGKSTTGKPSKGGKSSTSTGATATEAEPVAEEEAPDVEEEAQAQRLFLEEPDTGCDIYQFGLDVGFANCAGGKNVVCDVICLNGGSPSIPKATCNKKFRWEHDVITFLVAFYAKQPKILRHSNPDRGKRDRGICAS</sequence>
<evidence type="ECO:0000256" key="3">
    <source>
        <dbReference type="SAM" id="MobiDB-lite"/>
    </source>
</evidence>
<dbReference type="InterPro" id="IPR000884">
    <property type="entry name" value="TSP1_rpt"/>
</dbReference>
<feature type="domain" description="Sushi" evidence="4">
    <location>
        <begin position="1936"/>
        <end position="2001"/>
    </location>
</feature>
<name>W8W0U4_OIKDI</name>